<gene>
    <name evidence="2" type="ORF">HICCMSTLAB_LOCUS10729</name>
</gene>
<evidence type="ECO:0000313" key="2">
    <source>
        <dbReference type="EMBL" id="CAG5101866.1"/>
    </source>
</evidence>
<sequence>MKSTQIAIIVVAAVLSILYMVGVIALGLHLMHKSMEKKLIAKISYVKNKLGYLAVTNISKTDEDKFNSFQADFSTSTDWHDNPSELINLCNFATLLIKYYNLKPDDKTSKEYLKLANDILKKLNERIFKPKDYSTLVKSNSCELLSTLLILLNTFDYLADETYQSTKTICHKQILEMVPEFNKIRLGGVPESNLNRFYKDYNVIYTITARLLTNIKHNRSVYQYDVEQKEVIQILKTQFDYLSKTPEEKNKFHLYEVYYSVYQILSNDAFTSYEKLAI</sequence>
<evidence type="ECO:0000256" key="1">
    <source>
        <dbReference type="SAM" id="Phobius"/>
    </source>
</evidence>
<dbReference type="OrthoDB" id="7688071at2759"/>
<keyword evidence="1" id="KW-1133">Transmembrane helix</keyword>
<name>A0A8J2HMH2_COTCN</name>
<evidence type="ECO:0000313" key="3">
    <source>
        <dbReference type="Proteomes" id="UP000786811"/>
    </source>
</evidence>
<keyword evidence="1" id="KW-0472">Membrane</keyword>
<dbReference type="Proteomes" id="UP000786811">
    <property type="component" value="Unassembled WGS sequence"/>
</dbReference>
<protein>
    <submittedName>
        <fullName evidence="2">Cc_odve66_10</fullName>
    </submittedName>
</protein>
<reference evidence="2" key="1">
    <citation type="submission" date="2021-04" db="EMBL/GenBank/DDBJ databases">
        <authorList>
            <person name="Chebbi M.A.C M."/>
        </authorList>
    </citation>
    <scope>NUCLEOTIDE SEQUENCE</scope>
</reference>
<accession>A0A8J2HMH2</accession>
<feature type="transmembrane region" description="Helical" evidence="1">
    <location>
        <begin position="6"/>
        <end position="28"/>
    </location>
</feature>
<proteinExistence type="predicted"/>
<dbReference type="EMBL" id="CAJNRD030001123">
    <property type="protein sequence ID" value="CAG5101866.1"/>
    <property type="molecule type" value="Genomic_DNA"/>
</dbReference>
<comment type="caution">
    <text evidence="2">The sequence shown here is derived from an EMBL/GenBank/DDBJ whole genome shotgun (WGS) entry which is preliminary data.</text>
</comment>
<keyword evidence="3" id="KW-1185">Reference proteome</keyword>
<organism evidence="2 3">
    <name type="scientific">Cotesia congregata</name>
    <name type="common">Parasitoid wasp</name>
    <name type="synonym">Apanteles congregatus</name>
    <dbReference type="NCBI Taxonomy" id="51543"/>
    <lineage>
        <taxon>Eukaryota</taxon>
        <taxon>Metazoa</taxon>
        <taxon>Ecdysozoa</taxon>
        <taxon>Arthropoda</taxon>
        <taxon>Hexapoda</taxon>
        <taxon>Insecta</taxon>
        <taxon>Pterygota</taxon>
        <taxon>Neoptera</taxon>
        <taxon>Endopterygota</taxon>
        <taxon>Hymenoptera</taxon>
        <taxon>Apocrita</taxon>
        <taxon>Ichneumonoidea</taxon>
        <taxon>Braconidae</taxon>
        <taxon>Microgastrinae</taxon>
        <taxon>Cotesia</taxon>
    </lineage>
</organism>
<dbReference type="AlphaFoldDB" id="A0A8J2HMH2"/>
<keyword evidence="1" id="KW-0812">Transmembrane</keyword>